<dbReference type="RefSeq" id="YP_009099494.1">
    <property type="nucleotide sequence ID" value="NC_025426.1"/>
</dbReference>
<evidence type="ECO:0000313" key="1">
    <source>
        <dbReference type="EMBL" id="AIK69604.1"/>
    </source>
</evidence>
<sequence length="128" mass="14667">MFEKAPEHVMKTIAKEDNILGEDLTLNIDYRGIELTVKRHPHSGHLNGYINVPTNITKEQFNSIEDCSHGGITYDEHEGDYRVLGFDCAHYSDMTPYAVISFSDSYYRDLKYVLNTLKNMADCLKEGE</sequence>
<dbReference type="OrthoDB" id="20262at10239"/>
<gene>
    <name evidence="1" type="ORF">P108_0157</name>
</gene>
<dbReference type="EMBL" id="KM216423">
    <property type="protein sequence ID" value="AIK69604.1"/>
    <property type="molecule type" value="Genomic_DNA"/>
</dbReference>
<organism evidence="1 2">
    <name type="scientific">Staphylococcus phage P108</name>
    <dbReference type="NCBI Taxonomy" id="1526408"/>
    <lineage>
        <taxon>Viruses</taxon>
        <taxon>Duplodnaviria</taxon>
        <taxon>Heunggongvirae</taxon>
        <taxon>Uroviricota</taxon>
        <taxon>Caudoviricetes</taxon>
        <taxon>Herelleviridae</taxon>
        <taxon>Twortvirinae</taxon>
        <taxon>Kayvirus</taxon>
        <taxon>Kayvirus P108</taxon>
    </lineage>
</organism>
<dbReference type="Proteomes" id="UP000202284">
    <property type="component" value="Segment"/>
</dbReference>
<reference evidence="1 2" key="1">
    <citation type="submission" date="2014-07" db="EMBL/GenBank/DDBJ databases">
        <authorList>
            <person name="Yuan W."/>
            <person name="Rao X."/>
        </authorList>
    </citation>
    <scope>NUCLEOTIDE SEQUENCE [LARGE SCALE GENOMIC DNA]</scope>
</reference>
<dbReference type="KEGG" id="vg:22110203"/>
<accession>A0A076YSV0</accession>
<keyword evidence="2" id="KW-1185">Reference proteome</keyword>
<proteinExistence type="predicted"/>
<dbReference type="GeneID" id="22110203"/>
<name>A0A076YSV0_9CAUD</name>
<evidence type="ECO:0000313" key="2">
    <source>
        <dbReference type="Proteomes" id="UP000202284"/>
    </source>
</evidence>
<protein>
    <submittedName>
        <fullName evidence="1">Uncharacterized protein</fullName>
    </submittedName>
</protein>